<reference evidence="2 3" key="1">
    <citation type="submission" date="2016-06" db="EMBL/GenBank/DDBJ databases">
        <title>Evolution of pathogenesis and genome organization in the Tremellales.</title>
        <authorList>
            <person name="Cuomo C."/>
            <person name="Litvintseva A."/>
            <person name="Heitman J."/>
            <person name="Chen Y."/>
            <person name="Sun S."/>
            <person name="Springer D."/>
            <person name="Dromer F."/>
            <person name="Young S."/>
            <person name="Zeng Q."/>
            <person name="Chapman S."/>
            <person name="Gujja S."/>
            <person name="Saif S."/>
            <person name="Birren B."/>
        </authorList>
    </citation>
    <scope>NUCLEOTIDE SEQUENCE [LARGE SCALE GENOMIC DNA]</scope>
    <source>
        <strain evidence="2 3">CBS 6039</strain>
    </source>
</reference>
<comment type="caution">
    <text evidence="2">The sequence shown here is derived from an EMBL/GenBank/DDBJ whole genome shotgun (WGS) entry which is preliminary data.</text>
</comment>
<keyword evidence="3" id="KW-1185">Reference proteome</keyword>
<gene>
    <name evidence="2" type="ORF">L202_03736</name>
</gene>
<dbReference type="OrthoDB" id="2563623at2759"/>
<feature type="signal peptide" evidence="1">
    <location>
        <begin position="1"/>
        <end position="22"/>
    </location>
</feature>
<protein>
    <recommendedName>
        <fullName evidence="4">WSC domain-containing protein</fullName>
    </recommendedName>
</protein>
<evidence type="ECO:0008006" key="4">
    <source>
        <dbReference type="Google" id="ProtNLM"/>
    </source>
</evidence>
<dbReference type="RefSeq" id="XP_018994689.1">
    <property type="nucleotide sequence ID" value="XM_019137663.1"/>
</dbReference>
<dbReference type="Proteomes" id="UP000094065">
    <property type="component" value="Unassembled WGS sequence"/>
</dbReference>
<keyword evidence="1" id="KW-0732">Signal</keyword>
<organism evidence="2 3">
    <name type="scientific">Cryptococcus amylolentus CBS 6039</name>
    <dbReference type="NCBI Taxonomy" id="1295533"/>
    <lineage>
        <taxon>Eukaryota</taxon>
        <taxon>Fungi</taxon>
        <taxon>Dikarya</taxon>
        <taxon>Basidiomycota</taxon>
        <taxon>Agaricomycotina</taxon>
        <taxon>Tremellomycetes</taxon>
        <taxon>Tremellales</taxon>
        <taxon>Cryptococcaceae</taxon>
        <taxon>Cryptococcus</taxon>
    </lineage>
</organism>
<dbReference type="AlphaFoldDB" id="A0A1E3HU38"/>
<dbReference type="GeneID" id="30155045"/>
<evidence type="ECO:0000313" key="3">
    <source>
        <dbReference type="Proteomes" id="UP000094065"/>
    </source>
</evidence>
<evidence type="ECO:0000313" key="2">
    <source>
        <dbReference type="EMBL" id="ODN79842.1"/>
    </source>
</evidence>
<dbReference type="EMBL" id="AWGJ01000005">
    <property type="protein sequence ID" value="ODN79842.1"/>
    <property type="molecule type" value="Genomic_DNA"/>
</dbReference>
<name>A0A1E3HU38_9TREE</name>
<evidence type="ECO:0000256" key="1">
    <source>
        <dbReference type="SAM" id="SignalP"/>
    </source>
</evidence>
<accession>A0A1E3HU38</accession>
<sequence>MFSNSITLYALLSTALLPYVAASPAPDMIFLLKESSFTPLGCSTTFRPTSILHQVPSPQACFSRCSSSQFAAYTSPSSSYMSQSVLCACGSEEMMEGIGRMDMCKGNNWYLYSNEEVDELVIVEDDERMDKLSVFSRKGEKSSSKGPMPLAILKKLTAASKNKIFKW</sequence>
<proteinExistence type="predicted"/>
<feature type="chain" id="PRO_5009129360" description="WSC domain-containing protein" evidence="1">
    <location>
        <begin position="23"/>
        <end position="167"/>
    </location>
</feature>